<dbReference type="GO" id="GO:0003677">
    <property type="term" value="F:DNA binding"/>
    <property type="evidence" value="ECO:0007669"/>
    <property type="project" value="UniProtKB-KW"/>
</dbReference>
<evidence type="ECO:0000259" key="4">
    <source>
        <dbReference type="PROSITE" id="PS50995"/>
    </source>
</evidence>
<evidence type="ECO:0000313" key="6">
    <source>
        <dbReference type="Proteomes" id="UP000252107"/>
    </source>
</evidence>
<dbReference type="Pfam" id="PF01047">
    <property type="entry name" value="MarR"/>
    <property type="match status" value="1"/>
</dbReference>
<organism evidence="5 6">
    <name type="scientific">Nostoc minutum NIES-26</name>
    <dbReference type="NCBI Taxonomy" id="1844469"/>
    <lineage>
        <taxon>Bacteria</taxon>
        <taxon>Bacillati</taxon>
        <taxon>Cyanobacteriota</taxon>
        <taxon>Cyanophyceae</taxon>
        <taxon>Nostocales</taxon>
        <taxon>Nostocaceae</taxon>
        <taxon>Nostoc</taxon>
    </lineage>
</organism>
<dbReference type="InterPro" id="IPR023187">
    <property type="entry name" value="Tscrpt_reg_MarR-type_CS"/>
</dbReference>
<keyword evidence="2" id="KW-0238">DNA-binding</keyword>
<dbReference type="PROSITE" id="PS50995">
    <property type="entry name" value="HTH_MARR_2"/>
    <property type="match status" value="1"/>
</dbReference>
<dbReference type="InterPro" id="IPR036390">
    <property type="entry name" value="WH_DNA-bd_sf"/>
</dbReference>
<dbReference type="Gene3D" id="1.10.10.10">
    <property type="entry name" value="Winged helix-like DNA-binding domain superfamily/Winged helix DNA-binding domain"/>
    <property type="match status" value="1"/>
</dbReference>
<reference evidence="5" key="1">
    <citation type="submission" date="2016-04" db="EMBL/GenBank/DDBJ databases">
        <authorList>
            <person name="Tabuchi Yagui T.R."/>
        </authorList>
    </citation>
    <scope>NUCLEOTIDE SEQUENCE [LARGE SCALE GENOMIC DNA]</scope>
    <source>
        <strain evidence="5">NIES-26</strain>
    </source>
</reference>
<dbReference type="PANTHER" id="PTHR42756">
    <property type="entry name" value="TRANSCRIPTIONAL REGULATOR, MARR"/>
    <property type="match status" value="1"/>
</dbReference>
<feature type="domain" description="HTH marR-type" evidence="4">
    <location>
        <begin position="20"/>
        <end position="152"/>
    </location>
</feature>
<gene>
    <name evidence="5" type="ORF">A6770_06770</name>
</gene>
<dbReference type="PRINTS" id="PR00598">
    <property type="entry name" value="HTHMARR"/>
</dbReference>
<keyword evidence="6" id="KW-1185">Reference proteome</keyword>
<evidence type="ECO:0000313" key="5">
    <source>
        <dbReference type="EMBL" id="RCJ18271.1"/>
    </source>
</evidence>
<dbReference type="SUPFAM" id="SSF46785">
    <property type="entry name" value="Winged helix' DNA-binding domain"/>
    <property type="match status" value="1"/>
</dbReference>
<keyword evidence="1" id="KW-0805">Transcription regulation</keyword>
<dbReference type="Proteomes" id="UP000252107">
    <property type="component" value="Unassembled WGS sequence"/>
</dbReference>
<dbReference type="AlphaFoldDB" id="A0A367Q3B0"/>
<dbReference type="PROSITE" id="PS01117">
    <property type="entry name" value="HTH_MARR_1"/>
    <property type="match status" value="1"/>
</dbReference>
<dbReference type="InterPro" id="IPR036388">
    <property type="entry name" value="WH-like_DNA-bd_sf"/>
</dbReference>
<dbReference type="EMBL" id="LXQD01000350">
    <property type="protein sequence ID" value="RCJ18271.1"/>
    <property type="molecule type" value="Genomic_DNA"/>
</dbReference>
<name>A0A367Q3B0_9NOSO</name>
<dbReference type="PANTHER" id="PTHR42756:SF1">
    <property type="entry name" value="TRANSCRIPTIONAL REPRESSOR OF EMRAB OPERON"/>
    <property type="match status" value="1"/>
</dbReference>
<dbReference type="GO" id="GO:0003700">
    <property type="term" value="F:DNA-binding transcription factor activity"/>
    <property type="evidence" value="ECO:0007669"/>
    <property type="project" value="InterPro"/>
</dbReference>
<proteinExistence type="predicted"/>
<comment type="caution">
    <text evidence="5">The sequence shown here is derived from an EMBL/GenBank/DDBJ whole genome shotgun (WGS) entry which is preliminary data.</text>
</comment>
<protein>
    <submittedName>
        <fullName evidence="5">MarR family transcriptional regulator</fullName>
    </submittedName>
</protein>
<sequence length="155" mass="17773">MVAQSDYSPTLESWQHNLAPHNLGYRIKLLSQLLSRKFTERLEPFGMTPFHWLVLCCLWQEDGLPTSSIGDKLQQVGGTLTGVLDRMEERGLVRRERDSHDRRIWRIWLTDAGKELESVLPPIAAEVREQAMQGTSSTERELFSQILNRAIANLS</sequence>
<evidence type="ECO:0000256" key="2">
    <source>
        <dbReference type="ARBA" id="ARBA00023125"/>
    </source>
</evidence>
<evidence type="ECO:0000256" key="1">
    <source>
        <dbReference type="ARBA" id="ARBA00023015"/>
    </source>
</evidence>
<dbReference type="SMART" id="SM00347">
    <property type="entry name" value="HTH_MARR"/>
    <property type="match status" value="1"/>
</dbReference>
<dbReference type="InterPro" id="IPR000835">
    <property type="entry name" value="HTH_MarR-typ"/>
</dbReference>
<accession>A0A367Q3B0</accession>
<evidence type="ECO:0000256" key="3">
    <source>
        <dbReference type="ARBA" id="ARBA00023163"/>
    </source>
</evidence>
<keyword evidence="3" id="KW-0804">Transcription</keyword>